<keyword evidence="3" id="KW-1185">Reference proteome</keyword>
<proteinExistence type="predicted"/>
<gene>
    <name evidence="2" type="ORF">ALEPTO_LOCUS3694</name>
</gene>
<comment type="caution">
    <text evidence="2">The sequence shown here is derived from an EMBL/GenBank/DDBJ whole genome shotgun (WGS) entry which is preliminary data.</text>
</comment>
<evidence type="ECO:0000313" key="2">
    <source>
        <dbReference type="EMBL" id="CAG8505348.1"/>
    </source>
</evidence>
<dbReference type="EMBL" id="CAJVPS010000727">
    <property type="protein sequence ID" value="CAG8505348.1"/>
    <property type="molecule type" value="Genomic_DNA"/>
</dbReference>
<evidence type="ECO:0000256" key="1">
    <source>
        <dbReference type="SAM" id="MobiDB-lite"/>
    </source>
</evidence>
<sequence>MNKPQMQLLKELEYSRIPIPELYSQIDPTEQWAQRDGGGDWENGAKPYG</sequence>
<organism evidence="2 3">
    <name type="scientific">Ambispora leptoticha</name>
    <dbReference type="NCBI Taxonomy" id="144679"/>
    <lineage>
        <taxon>Eukaryota</taxon>
        <taxon>Fungi</taxon>
        <taxon>Fungi incertae sedis</taxon>
        <taxon>Mucoromycota</taxon>
        <taxon>Glomeromycotina</taxon>
        <taxon>Glomeromycetes</taxon>
        <taxon>Archaeosporales</taxon>
        <taxon>Ambisporaceae</taxon>
        <taxon>Ambispora</taxon>
    </lineage>
</organism>
<accession>A0A9N8ZRF2</accession>
<feature type="region of interest" description="Disordered" evidence="1">
    <location>
        <begin position="28"/>
        <end position="49"/>
    </location>
</feature>
<dbReference type="Proteomes" id="UP000789508">
    <property type="component" value="Unassembled WGS sequence"/>
</dbReference>
<name>A0A9N8ZRF2_9GLOM</name>
<dbReference type="AlphaFoldDB" id="A0A9N8ZRF2"/>
<reference evidence="2" key="1">
    <citation type="submission" date="2021-06" db="EMBL/GenBank/DDBJ databases">
        <authorList>
            <person name="Kallberg Y."/>
            <person name="Tangrot J."/>
            <person name="Rosling A."/>
        </authorList>
    </citation>
    <scope>NUCLEOTIDE SEQUENCE</scope>
    <source>
        <strain evidence="2">FL130A</strain>
    </source>
</reference>
<protein>
    <submittedName>
        <fullName evidence="2">3312_t:CDS:1</fullName>
    </submittedName>
</protein>
<evidence type="ECO:0000313" key="3">
    <source>
        <dbReference type="Proteomes" id="UP000789508"/>
    </source>
</evidence>